<dbReference type="OrthoDB" id="9128909at2"/>
<dbReference type="CDD" id="cd00342">
    <property type="entry name" value="gram_neg_porins"/>
    <property type="match status" value="1"/>
</dbReference>
<accession>A0A254Q4Y5</accession>
<keyword evidence="5" id="KW-0812">Transmembrane</keyword>
<organism evidence="13 14">
    <name type="scientific">Polynucleobacter aenigmaticus</name>
    <dbReference type="NCBI Taxonomy" id="1743164"/>
    <lineage>
        <taxon>Bacteria</taxon>
        <taxon>Pseudomonadati</taxon>
        <taxon>Pseudomonadota</taxon>
        <taxon>Betaproteobacteria</taxon>
        <taxon>Burkholderiales</taxon>
        <taxon>Burkholderiaceae</taxon>
        <taxon>Polynucleobacter</taxon>
    </lineage>
</organism>
<protein>
    <recommendedName>
        <fullName evidence="12">Porin domain-containing protein</fullName>
    </recommendedName>
</protein>
<comment type="caution">
    <text evidence="13">The sequence shown here is derived from an EMBL/GenBank/DDBJ whole genome shotgun (WGS) entry which is preliminary data.</text>
</comment>
<dbReference type="RefSeq" id="WP_088526745.1">
    <property type="nucleotide sequence ID" value="NZ_NGUO01000002.1"/>
</dbReference>
<dbReference type="AlphaFoldDB" id="A0A254Q4Y5"/>
<evidence type="ECO:0000256" key="11">
    <source>
        <dbReference type="SAM" id="SignalP"/>
    </source>
</evidence>
<evidence type="ECO:0000256" key="5">
    <source>
        <dbReference type="ARBA" id="ARBA00022692"/>
    </source>
</evidence>
<comment type="subcellular location">
    <subcellularLocation>
        <location evidence="1">Cell outer membrane</location>
        <topology evidence="1">Multi-pass membrane protein</topology>
    </subcellularLocation>
</comment>
<dbReference type="SUPFAM" id="SSF56935">
    <property type="entry name" value="Porins"/>
    <property type="match status" value="1"/>
</dbReference>
<dbReference type="PANTHER" id="PTHR34501">
    <property type="entry name" value="PROTEIN YDDL-RELATED"/>
    <property type="match status" value="1"/>
</dbReference>
<evidence type="ECO:0000256" key="2">
    <source>
        <dbReference type="ARBA" id="ARBA00011233"/>
    </source>
</evidence>
<dbReference type="Gene3D" id="2.40.160.10">
    <property type="entry name" value="Porin"/>
    <property type="match status" value="1"/>
</dbReference>
<dbReference type="Proteomes" id="UP000198104">
    <property type="component" value="Unassembled WGS sequence"/>
</dbReference>
<keyword evidence="3" id="KW-0813">Transport</keyword>
<keyword evidence="8" id="KW-0626">Porin</keyword>
<feature type="signal peptide" evidence="11">
    <location>
        <begin position="1"/>
        <end position="20"/>
    </location>
</feature>
<dbReference type="GO" id="GO:0034220">
    <property type="term" value="P:monoatomic ion transmembrane transport"/>
    <property type="evidence" value="ECO:0007669"/>
    <property type="project" value="InterPro"/>
</dbReference>
<evidence type="ECO:0000256" key="8">
    <source>
        <dbReference type="ARBA" id="ARBA00023114"/>
    </source>
</evidence>
<dbReference type="EMBL" id="NGUO01000002">
    <property type="protein sequence ID" value="OWS72656.1"/>
    <property type="molecule type" value="Genomic_DNA"/>
</dbReference>
<reference evidence="13 14" key="1">
    <citation type="submission" date="2017-05" db="EMBL/GenBank/DDBJ databases">
        <title>Polynucleobacter sp. MWH-K35W1 isolated from the permanently anoxic monimolimnion of a meromictic lake.</title>
        <authorList>
            <person name="Hahn M.W."/>
        </authorList>
    </citation>
    <scope>NUCLEOTIDE SEQUENCE [LARGE SCALE GENOMIC DNA]</scope>
    <source>
        <strain evidence="13 14">MWH-K35W1</strain>
    </source>
</reference>
<feature type="domain" description="Porin" evidence="12">
    <location>
        <begin position="7"/>
        <end position="368"/>
    </location>
</feature>
<dbReference type="InterPro" id="IPR001702">
    <property type="entry name" value="Porin_Gram-ve"/>
</dbReference>
<evidence type="ECO:0000256" key="4">
    <source>
        <dbReference type="ARBA" id="ARBA00022452"/>
    </source>
</evidence>
<dbReference type="GO" id="GO:0015288">
    <property type="term" value="F:porin activity"/>
    <property type="evidence" value="ECO:0007669"/>
    <property type="project" value="UniProtKB-KW"/>
</dbReference>
<evidence type="ECO:0000256" key="1">
    <source>
        <dbReference type="ARBA" id="ARBA00004571"/>
    </source>
</evidence>
<evidence type="ECO:0000256" key="6">
    <source>
        <dbReference type="ARBA" id="ARBA00022729"/>
    </source>
</evidence>
<evidence type="ECO:0000313" key="14">
    <source>
        <dbReference type="Proteomes" id="UP000198104"/>
    </source>
</evidence>
<evidence type="ECO:0000256" key="10">
    <source>
        <dbReference type="ARBA" id="ARBA00023237"/>
    </source>
</evidence>
<gene>
    <name evidence="13" type="ORF">CBI30_02585</name>
</gene>
<dbReference type="InterPro" id="IPR033900">
    <property type="entry name" value="Gram_neg_porin_domain"/>
</dbReference>
<proteinExistence type="predicted"/>
<dbReference type="PRINTS" id="PR00182">
    <property type="entry name" value="ECOLNEIPORIN"/>
</dbReference>
<keyword evidence="7" id="KW-0406">Ion transport</keyword>
<dbReference type="PANTHER" id="PTHR34501:SF9">
    <property type="entry name" value="MAJOR OUTER MEMBRANE PROTEIN P.IA"/>
    <property type="match status" value="1"/>
</dbReference>
<dbReference type="Pfam" id="PF13609">
    <property type="entry name" value="Porin_4"/>
    <property type="match status" value="1"/>
</dbReference>
<evidence type="ECO:0000256" key="9">
    <source>
        <dbReference type="ARBA" id="ARBA00023136"/>
    </source>
</evidence>
<evidence type="ECO:0000259" key="12">
    <source>
        <dbReference type="Pfam" id="PF13609"/>
    </source>
</evidence>
<keyword evidence="6 11" id="KW-0732">Signal</keyword>
<dbReference type="InterPro" id="IPR050298">
    <property type="entry name" value="Gram-neg_bact_OMP"/>
</dbReference>
<name>A0A254Q4Y5_9BURK</name>
<dbReference type="InterPro" id="IPR023614">
    <property type="entry name" value="Porin_dom_sf"/>
</dbReference>
<evidence type="ECO:0000256" key="7">
    <source>
        <dbReference type="ARBA" id="ARBA00023065"/>
    </source>
</evidence>
<comment type="subunit">
    <text evidence="2">Homotrimer.</text>
</comment>
<keyword evidence="4" id="KW-1134">Transmembrane beta strand</keyword>
<feature type="chain" id="PRO_5012310035" description="Porin domain-containing protein" evidence="11">
    <location>
        <begin position="21"/>
        <end position="393"/>
    </location>
</feature>
<dbReference type="GO" id="GO:0009279">
    <property type="term" value="C:cell outer membrane"/>
    <property type="evidence" value="ECO:0007669"/>
    <property type="project" value="UniProtKB-SubCell"/>
</dbReference>
<keyword evidence="14" id="KW-1185">Reference proteome</keyword>
<keyword evidence="9" id="KW-0472">Membrane</keyword>
<evidence type="ECO:0000313" key="13">
    <source>
        <dbReference type="EMBL" id="OWS72656.1"/>
    </source>
</evidence>
<sequence length="393" mass="41245">MKKSLLAVAAMTAFAGAAQAQSSVTVYGILDVGFTGADAKAFPASNAAGSKKTTSAQFGQSAETTSRLGFKGTEDLGGGLAGFFTAEFQLYPQEDRLSGTASSGLINRQTFVGLSKKGLGQAAIGTQYTPIHTSVAATDPGQQNNVVGSIIYPAKANSVDTSTAAYTVRQNNAITFNTEKFAGFSAKGIYSQKNQDQTQTGANNVAATYTAGGTNNISGWGLGVDYTWQKLYVTAAYQSFKNETNTSVVAIVPTTNTNDNGSNVTDNQTYVAATYDFGILKAYANWINRKATSTLNSNNYASRSGQQIGVRSFITPTIEAWGNLGNGRYTAYGAGEPTANMNAWQLGSNYLLSKRTNLYAIYGKSQTSNVVSLGGINGSAAASQYAIGVRHTF</sequence>
<evidence type="ECO:0000256" key="3">
    <source>
        <dbReference type="ARBA" id="ARBA00022448"/>
    </source>
</evidence>
<keyword evidence="10" id="KW-0998">Cell outer membrane</keyword>
<dbReference type="GO" id="GO:0046930">
    <property type="term" value="C:pore complex"/>
    <property type="evidence" value="ECO:0007669"/>
    <property type="project" value="UniProtKB-KW"/>
</dbReference>